<accession>A0ACB8V6C8</accession>
<gene>
    <name evidence="1" type="ORF">LOY88_000015</name>
</gene>
<protein>
    <submittedName>
        <fullName evidence="1">Uncharacterized protein</fullName>
    </submittedName>
</protein>
<dbReference type="EMBL" id="JALBCA010000002">
    <property type="protein sequence ID" value="KAI2393417.1"/>
    <property type="molecule type" value="Genomic_DNA"/>
</dbReference>
<proteinExistence type="predicted"/>
<reference evidence="1" key="1">
    <citation type="journal article" date="2022" name="bioRxiv">
        <title>Population genetic analysis of Ophidiomyces ophidiicola, the causative agent of snake fungal disease, indicates recent introductions to the USA.</title>
        <authorList>
            <person name="Ladner J.T."/>
            <person name="Palmer J.M."/>
            <person name="Ettinger C.L."/>
            <person name="Stajich J.E."/>
            <person name="Farrell T.M."/>
            <person name="Glorioso B.M."/>
            <person name="Lawson B."/>
            <person name="Price S.J."/>
            <person name="Stengle A.G."/>
            <person name="Grear D.A."/>
            <person name="Lorch J.M."/>
        </authorList>
    </citation>
    <scope>NUCLEOTIDE SEQUENCE</scope>
    <source>
        <strain evidence="1">NWHC 24266-5</strain>
    </source>
</reference>
<name>A0ACB8V6C8_9EURO</name>
<comment type="caution">
    <text evidence="1">The sequence shown here is derived from an EMBL/GenBank/DDBJ whole genome shotgun (WGS) entry which is preliminary data.</text>
</comment>
<organism evidence="1">
    <name type="scientific">Ophidiomyces ophidiicola</name>
    <dbReference type="NCBI Taxonomy" id="1387563"/>
    <lineage>
        <taxon>Eukaryota</taxon>
        <taxon>Fungi</taxon>
        <taxon>Dikarya</taxon>
        <taxon>Ascomycota</taxon>
        <taxon>Pezizomycotina</taxon>
        <taxon>Eurotiomycetes</taxon>
        <taxon>Eurotiomycetidae</taxon>
        <taxon>Onygenales</taxon>
        <taxon>Onygenaceae</taxon>
        <taxon>Ophidiomyces</taxon>
    </lineage>
</organism>
<evidence type="ECO:0000313" key="1">
    <source>
        <dbReference type="EMBL" id="KAI2393417.1"/>
    </source>
</evidence>
<sequence>MIQKQQPLRIRILAVPDCPLVPRVQDLVDQCLTQTHIQTAVETTIGDYSSPTLLINDFDVTGRTTSIRQISCRLDLPKPEEIIAALRVIPILDCHDPHEKLILANAFQAILATGRRVSISDICTSTKLDEQTALQRIASMRNAGFLKLDSDGHIAAAAGLSTTPTKHQITLRGQKLWTWCPLDIIGIFGALDASGSGTACVPGTKEMIQLSFEDGRAREIDGAMLFLVDTSTAASLCSDWCPNIGLFPSKSAGESWMQENVIQGDLISVASTFNVAQEVWRRILRG</sequence>